<keyword evidence="1" id="KW-0732">Signal</keyword>
<dbReference type="Proteomes" id="UP000230066">
    <property type="component" value="Unassembled WGS sequence"/>
</dbReference>
<reference evidence="2" key="1">
    <citation type="submission" date="2019-03" db="EMBL/GenBank/DDBJ databases">
        <title>Improved annotation for the trematode Fasciola hepatica.</title>
        <authorList>
            <person name="Choi Y.-J."/>
            <person name="Martin J."/>
            <person name="Mitreva M."/>
        </authorList>
    </citation>
    <scope>NUCLEOTIDE SEQUENCE [LARGE SCALE GENOMIC DNA]</scope>
</reference>
<evidence type="ECO:0000313" key="3">
    <source>
        <dbReference type="Proteomes" id="UP000230066"/>
    </source>
</evidence>
<gene>
    <name evidence="2" type="ORF">D915_010744</name>
</gene>
<protein>
    <recommendedName>
        <fullName evidence="4">Late nodulin</fullName>
    </recommendedName>
</protein>
<name>A0A4E0R8S5_FASHE</name>
<evidence type="ECO:0008006" key="4">
    <source>
        <dbReference type="Google" id="ProtNLM"/>
    </source>
</evidence>
<sequence length="60" mass="6843">MFDRTLFTNIFVAVTLLLIHVLLLTNANANDDCERERECERSWGIGCSLYYGSCDALLNK</sequence>
<dbReference type="EMBL" id="JXXN02010283">
    <property type="protein sequence ID" value="THD18538.1"/>
    <property type="molecule type" value="Genomic_DNA"/>
</dbReference>
<accession>A0A4E0R8S5</accession>
<organism evidence="2 3">
    <name type="scientific">Fasciola hepatica</name>
    <name type="common">Liver fluke</name>
    <dbReference type="NCBI Taxonomy" id="6192"/>
    <lineage>
        <taxon>Eukaryota</taxon>
        <taxon>Metazoa</taxon>
        <taxon>Spiralia</taxon>
        <taxon>Lophotrochozoa</taxon>
        <taxon>Platyhelminthes</taxon>
        <taxon>Trematoda</taxon>
        <taxon>Digenea</taxon>
        <taxon>Plagiorchiida</taxon>
        <taxon>Echinostomata</taxon>
        <taxon>Echinostomatoidea</taxon>
        <taxon>Fasciolidae</taxon>
        <taxon>Fasciola</taxon>
    </lineage>
</organism>
<evidence type="ECO:0000256" key="1">
    <source>
        <dbReference type="SAM" id="SignalP"/>
    </source>
</evidence>
<keyword evidence="3" id="KW-1185">Reference proteome</keyword>
<dbReference type="AlphaFoldDB" id="A0A4E0R8S5"/>
<feature type="chain" id="PRO_5020036162" description="Late nodulin" evidence="1">
    <location>
        <begin position="30"/>
        <end position="60"/>
    </location>
</feature>
<evidence type="ECO:0000313" key="2">
    <source>
        <dbReference type="EMBL" id="THD18538.1"/>
    </source>
</evidence>
<feature type="signal peptide" evidence="1">
    <location>
        <begin position="1"/>
        <end position="29"/>
    </location>
</feature>
<comment type="caution">
    <text evidence="2">The sequence shown here is derived from an EMBL/GenBank/DDBJ whole genome shotgun (WGS) entry which is preliminary data.</text>
</comment>
<proteinExistence type="predicted"/>